<dbReference type="Proteomes" id="UP001597440">
    <property type="component" value="Unassembled WGS sequence"/>
</dbReference>
<comment type="caution">
    <text evidence="1">The sequence shown here is derived from an EMBL/GenBank/DDBJ whole genome shotgun (WGS) entry which is preliminary data.</text>
</comment>
<reference evidence="2" key="1">
    <citation type="journal article" date="2019" name="Int. J. Syst. Evol. Microbiol.">
        <title>The Global Catalogue of Microorganisms (GCM) 10K type strain sequencing project: providing services to taxonomists for standard genome sequencing and annotation.</title>
        <authorList>
            <consortium name="The Broad Institute Genomics Platform"/>
            <consortium name="The Broad Institute Genome Sequencing Center for Infectious Disease"/>
            <person name="Wu L."/>
            <person name="Ma J."/>
        </authorList>
    </citation>
    <scope>NUCLEOTIDE SEQUENCE [LARGE SCALE GENOMIC DNA]</scope>
    <source>
        <strain evidence="2">KCTC 52298</strain>
    </source>
</reference>
<accession>A0ABW5KX03</accession>
<keyword evidence="2" id="KW-1185">Reference proteome</keyword>
<name>A0ABW5KX03_9SPHI</name>
<sequence length="147" mass="17478">MIGLKVMILLVFVTQQVTGLLNRHKLIDHYFKKSAFYGIYRIDDDNTERKSIPNDWMSIVFELDGYASVRDKYYSKIAIEPRIDVGNKTISLINYTFDYSVDDNGDVFLKKVFDSRTEVIKLVKQKPEDFELRKRGFNWIQEYPYNR</sequence>
<evidence type="ECO:0000313" key="2">
    <source>
        <dbReference type="Proteomes" id="UP001597440"/>
    </source>
</evidence>
<gene>
    <name evidence="1" type="ORF">ACFSQW_01185</name>
</gene>
<evidence type="ECO:0000313" key="1">
    <source>
        <dbReference type="EMBL" id="MFD2552984.1"/>
    </source>
</evidence>
<dbReference type="RefSeq" id="WP_210356537.1">
    <property type="nucleotide sequence ID" value="NZ_JAEQMU010000011.1"/>
</dbReference>
<organism evidence="1 2">
    <name type="scientific">Sphingobacterium tabacisoli</name>
    <dbReference type="NCBI Taxonomy" id="2044855"/>
    <lineage>
        <taxon>Bacteria</taxon>
        <taxon>Pseudomonadati</taxon>
        <taxon>Bacteroidota</taxon>
        <taxon>Sphingobacteriia</taxon>
        <taxon>Sphingobacteriales</taxon>
        <taxon>Sphingobacteriaceae</taxon>
        <taxon>Sphingobacterium</taxon>
    </lineage>
</organism>
<proteinExistence type="predicted"/>
<protein>
    <submittedName>
        <fullName evidence="1">Uncharacterized protein</fullName>
    </submittedName>
</protein>
<dbReference type="EMBL" id="JBHULD010000002">
    <property type="protein sequence ID" value="MFD2552984.1"/>
    <property type="molecule type" value="Genomic_DNA"/>
</dbReference>